<proteinExistence type="predicted"/>
<reference evidence="1 2" key="1">
    <citation type="submission" date="2020-08" db="EMBL/GenBank/DDBJ databases">
        <authorList>
            <person name="Koutsovoulos G."/>
            <person name="Danchin GJ E."/>
        </authorList>
    </citation>
    <scope>NUCLEOTIDE SEQUENCE [LARGE SCALE GENOMIC DNA]</scope>
</reference>
<evidence type="ECO:0000313" key="1">
    <source>
        <dbReference type="EMBL" id="CAD2168331.1"/>
    </source>
</evidence>
<dbReference type="EMBL" id="CAJEWN010000139">
    <property type="protein sequence ID" value="CAD2168331.1"/>
    <property type="molecule type" value="Genomic_DNA"/>
</dbReference>
<organism evidence="1 2">
    <name type="scientific">Meloidogyne enterolobii</name>
    <name type="common">Root-knot nematode worm</name>
    <name type="synonym">Meloidogyne mayaguensis</name>
    <dbReference type="NCBI Taxonomy" id="390850"/>
    <lineage>
        <taxon>Eukaryota</taxon>
        <taxon>Metazoa</taxon>
        <taxon>Ecdysozoa</taxon>
        <taxon>Nematoda</taxon>
        <taxon>Chromadorea</taxon>
        <taxon>Rhabditida</taxon>
        <taxon>Tylenchina</taxon>
        <taxon>Tylenchomorpha</taxon>
        <taxon>Tylenchoidea</taxon>
        <taxon>Meloidogynidae</taxon>
        <taxon>Meloidogyninae</taxon>
        <taxon>Meloidogyne</taxon>
    </lineage>
</organism>
<protein>
    <submittedName>
        <fullName evidence="1">Uncharacterized protein</fullName>
    </submittedName>
</protein>
<accession>A0A6V7V2D0</accession>
<name>A0A6V7V2D0_MELEN</name>
<comment type="caution">
    <text evidence="1">The sequence shown here is derived from an EMBL/GenBank/DDBJ whole genome shotgun (WGS) entry which is preliminary data.</text>
</comment>
<dbReference type="Proteomes" id="UP000580250">
    <property type="component" value="Unassembled WGS sequence"/>
</dbReference>
<dbReference type="OrthoDB" id="5899717at2759"/>
<gene>
    <name evidence="1" type="ORF">MENT_LOCUS19692</name>
</gene>
<evidence type="ECO:0000313" key="2">
    <source>
        <dbReference type="Proteomes" id="UP000580250"/>
    </source>
</evidence>
<sequence>MFRANFKKMNKEGCKEYGFQCDDESIKFKKEKIEHLKKKPLLLGEPNKLREEYSVNGRKTAFPNKEQQNDFEQASSSIFNNASQHKEMFEPGDQTSFYRANSSYTTLKPAQEGILPFELDKSKFGGTIRLPKNKKNKGTLSYF</sequence>
<dbReference type="AlphaFoldDB" id="A0A6V7V2D0"/>